<dbReference type="AlphaFoldDB" id="A0A0H2R655"/>
<dbReference type="EMBL" id="KQ086149">
    <property type="protein sequence ID" value="KLO07280.1"/>
    <property type="molecule type" value="Genomic_DNA"/>
</dbReference>
<protein>
    <submittedName>
        <fullName evidence="2">Uncharacterized protein</fullName>
    </submittedName>
</protein>
<evidence type="ECO:0000256" key="1">
    <source>
        <dbReference type="SAM" id="SignalP"/>
    </source>
</evidence>
<sequence>MFVVFAALTSMFTFAIGSPAANPDAEAQAPGPLDFVTEVLEIVALAEALNGTNATTGSFSTSISF</sequence>
<dbReference type="InParanoid" id="A0A0H2R655"/>
<proteinExistence type="predicted"/>
<organism evidence="2 3">
    <name type="scientific">Schizopora paradoxa</name>
    <dbReference type="NCBI Taxonomy" id="27342"/>
    <lineage>
        <taxon>Eukaryota</taxon>
        <taxon>Fungi</taxon>
        <taxon>Dikarya</taxon>
        <taxon>Basidiomycota</taxon>
        <taxon>Agaricomycotina</taxon>
        <taxon>Agaricomycetes</taxon>
        <taxon>Hymenochaetales</taxon>
        <taxon>Schizoporaceae</taxon>
        <taxon>Schizopora</taxon>
    </lineage>
</organism>
<keyword evidence="1" id="KW-0732">Signal</keyword>
<keyword evidence="3" id="KW-1185">Reference proteome</keyword>
<evidence type="ECO:0000313" key="2">
    <source>
        <dbReference type="EMBL" id="KLO07280.1"/>
    </source>
</evidence>
<evidence type="ECO:0000313" key="3">
    <source>
        <dbReference type="Proteomes" id="UP000053477"/>
    </source>
</evidence>
<feature type="signal peptide" evidence="1">
    <location>
        <begin position="1"/>
        <end position="17"/>
    </location>
</feature>
<gene>
    <name evidence="2" type="ORF">SCHPADRAFT_909630</name>
</gene>
<feature type="chain" id="PRO_5005201589" evidence="1">
    <location>
        <begin position="18"/>
        <end position="65"/>
    </location>
</feature>
<name>A0A0H2R655_9AGAM</name>
<accession>A0A0H2R655</accession>
<reference evidence="2 3" key="1">
    <citation type="submission" date="2015-04" db="EMBL/GenBank/DDBJ databases">
        <title>Complete genome sequence of Schizopora paradoxa KUC8140, a cosmopolitan wood degrader in East Asia.</title>
        <authorList>
            <consortium name="DOE Joint Genome Institute"/>
            <person name="Min B."/>
            <person name="Park H."/>
            <person name="Jang Y."/>
            <person name="Kim J.-J."/>
            <person name="Kim K.H."/>
            <person name="Pangilinan J."/>
            <person name="Lipzen A."/>
            <person name="Riley R."/>
            <person name="Grigoriev I.V."/>
            <person name="Spatafora J.W."/>
            <person name="Choi I.-G."/>
        </authorList>
    </citation>
    <scope>NUCLEOTIDE SEQUENCE [LARGE SCALE GENOMIC DNA]</scope>
    <source>
        <strain evidence="2 3">KUC8140</strain>
    </source>
</reference>
<dbReference type="Proteomes" id="UP000053477">
    <property type="component" value="Unassembled WGS sequence"/>
</dbReference>